<dbReference type="Gene3D" id="3.30.70.1440">
    <property type="entry name" value="Multidrug efflux transporter AcrB pore domain"/>
    <property type="match status" value="1"/>
</dbReference>
<keyword evidence="7 9" id="KW-1133">Transmembrane helix</keyword>
<dbReference type="GO" id="GO:0009636">
    <property type="term" value="P:response to toxic substance"/>
    <property type="evidence" value="ECO:0007669"/>
    <property type="project" value="UniProtKB-ARBA"/>
</dbReference>
<evidence type="ECO:0000256" key="9">
    <source>
        <dbReference type="RuleBase" id="RU364070"/>
    </source>
</evidence>
<evidence type="ECO:0000256" key="1">
    <source>
        <dbReference type="ARBA" id="ARBA00004429"/>
    </source>
</evidence>
<evidence type="ECO:0000256" key="8">
    <source>
        <dbReference type="ARBA" id="ARBA00023136"/>
    </source>
</evidence>
<dbReference type="Gene3D" id="1.20.1640.10">
    <property type="entry name" value="Multidrug efflux transporter AcrB transmembrane domain"/>
    <property type="match status" value="2"/>
</dbReference>
<name>A0A447IAD8_9HYPH</name>
<feature type="transmembrane region" description="Helical" evidence="9">
    <location>
        <begin position="366"/>
        <end position="386"/>
    </location>
</feature>
<dbReference type="SUPFAM" id="SSF82866">
    <property type="entry name" value="Multidrug efflux transporter AcrB transmembrane domain"/>
    <property type="match status" value="2"/>
</dbReference>
<evidence type="ECO:0000256" key="5">
    <source>
        <dbReference type="ARBA" id="ARBA00022519"/>
    </source>
</evidence>
<keyword evidence="8 9" id="KW-0472">Membrane</keyword>
<feature type="transmembrane region" description="Helical" evidence="9">
    <location>
        <begin position="392"/>
        <end position="413"/>
    </location>
</feature>
<feature type="transmembrane region" description="Helical" evidence="9">
    <location>
        <begin position="993"/>
        <end position="1020"/>
    </location>
</feature>
<dbReference type="Gene3D" id="3.30.70.1430">
    <property type="entry name" value="Multidrug efflux transporter AcrB pore domain"/>
    <property type="match status" value="2"/>
</dbReference>
<keyword evidence="5 9" id="KW-0997">Cell inner membrane</keyword>
<feature type="transmembrane region" description="Helical" evidence="9">
    <location>
        <begin position="539"/>
        <end position="556"/>
    </location>
</feature>
<keyword evidence="6 9" id="KW-0812">Transmembrane</keyword>
<feature type="transmembrane region" description="Helical" evidence="9">
    <location>
        <begin position="917"/>
        <end position="940"/>
    </location>
</feature>
<dbReference type="Gene3D" id="3.30.70.1320">
    <property type="entry name" value="Multidrug efflux transporter AcrB pore domain like"/>
    <property type="match status" value="1"/>
</dbReference>
<comment type="caution">
    <text evidence="9">Lacks conserved residue(s) required for the propagation of feature annotation.</text>
</comment>
<comment type="subcellular location">
    <subcellularLocation>
        <location evidence="1 9">Cell inner membrane</location>
        <topology evidence="1 9">Multi-pass membrane protein</topology>
    </subcellularLocation>
</comment>
<feature type="transmembrane region" description="Helical" evidence="9">
    <location>
        <begin position="340"/>
        <end position="359"/>
    </location>
</feature>
<dbReference type="FunFam" id="3.30.70.1430:FF:000001">
    <property type="entry name" value="Efflux pump membrane transporter"/>
    <property type="match status" value="1"/>
</dbReference>
<dbReference type="SUPFAM" id="SSF82714">
    <property type="entry name" value="Multidrug efflux transporter AcrB TolC docking domain, DN and DC subdomains"/>
    <property type="match status" value="2"/>
</dbReference>
<dbReference type="PRINTS" id="PR00702">
    <property type="entry name" value="ACRIFLAVINRP"/>
</dbReference>
<evidence type="ECO:0000256" key="3">
    <source>
        <dbReference type="ARBA" id="ARBA00022448"/>
    </source>
</evidence>
<dbReference type="InterPro" id="IPR004764">
    <property type="entry name" value="MdtF-like"/>
</dbReference>
<keyword evidence="11" id="KW-1185">Reference proteome</keyword>
<dbReference type="GO" id="GO:0005886">
    <property type="term" value="C:plasma membrane"/>
    <property type="evidence" value="ECO:0007669"/>
    <property type="project" value="UniProtKB-SubCell"/>
</dbReference>
<evidence type="ECO:0000256" key="7">
    <source>
        <dbReference type="ARBA" id="ARBA00022989"/>
    </source>
</evidence>
<dbReference type="NCBIfam" id="TIGR00915">
    <property type="entry name" value="2A0602"/>
    <property type="match status" value="1"/>
</dbReference>
<dbReference type="RefSeq" id="WP_126150062.1">
    <property type="nucleotide sequence ID" value="NZ_JBHTMH010000001.1"/>
</dbReference>
<dbReference type="PANTHER" id="PTHR32063">
    <property type="match status" value="1"/>
</dbReference>
<evidence type="ECO:0000256" key="6">
    <source>
        <dbReference type="ARBA" id="ARBA00022692"/>
    </source>
</evidence>
<dbReference type="FunFam" id="1.20.1640.10:FF:000001">
    <property type="entry name" value="Efflux pump membrane transporter"/>
    <property type="match status" value="1"/>
</dbReference>
<dbReference type="GO" id="GO:0015562">
    <property type="term" value="F:efflux transmembrane transporter activity"/>
    <property type="evidence" value="ECO:0007669"/>
    <property type="project" value="InterPro"/>
</dbReference>
<evidence type="ECO:0000256" key="2">
    <source>
        <dbReference type="ARBA" id="ARBA00010942"/>
    </source>
</evidence>
<dbReference type="InterPro" id="IPR001036">
    <property type="entry name" value="Acrflvin-R"/>
</dbReference>
<dbReference type="Gene3D" id="3.30.2090.10">
    <property type="entry name" value="Multidrug efflux transporter AcrB TolC docking domain, DN and DC subdomains"/>
    <property type="match status" value="2"/>
</dbReference>
<dbReference type="OrthoDB" id="8308837at2"/>
<dbReference type="EMBL" id="UZWD01000023">
    <property type="protein sequence ID" value="VDS04482.1"/>
    <property type="molecule type" value="Genomic_DNA"/>
</dbReference>
<protein>
    <recommendedName>
        <fullName evidence="9">Efflux pump membrane transporter</fullName>
    </recommendedName>
</protein>
<dbReference type="Pfam" id="PF00873">
    <property type="entry name" value="ACR_tran"/>
    <property type="match status" value="1"/>
</dbReference>
<feature type="transmembrane region" description="Helical" evidence="9">
    <location>
        <begin position="891"/>
        <end position="911"/>
    </location>
</feature>
<keyword evidence="3 9" id="KW-0813">Transport</keyword>
<evidence type="ECO:0000313" key="11">
    <source>
        <dbReference type="Proteomes" id="UP000268844"/>
    </source>
</evidence>
<dbReference type="Proteomes" id="UP000268844">
    <property type="component" value="Unassembled WGS sequence"/>
</dbReference>
<dbReference type="SUPFAM" id="SSF82693">
    <property type="entry name" value="Multidrug efflux transporter AcrB pore domain, PN1, PN2, PC1 and PC2 subdomains"/>
    <property type="match status" value="3"/>
</dbReference>
<dbReference type="GO" id="GO:0042910">
    <property type="term" value="F:xenobiotic transmembrane transporter activity"/>
    <property type="evidence" value="ECO:0007669"/>
    <property type="project" value="TreeGrafter"/>
</dbReference>
<organism evidence="10 11">
    <name type="scientific">Devosia equisanguinis</name>
    <dbReference type="NCBI Taxonomy" id="2490941"/>
    <lineage>
        <taxon>Bacteria</taxon>
        <taxon>Pseudomonadati</taxon>
        <taxon>Pseudomonadota</taxon>
        <taxon>Alphaproteobacteria</taxon>
        <taxon>Hyphomicrobiales</taxon>
        <taxon>Devosiaceae</taxon>
        <taxon>Devosia</taxon>
    </lineage>
</organism>
<accession>A0A447IAD8</accession>
<dbReference type="NCBIfam" id="NF000282">
    <property type="entry name" value="RND_permease_1"/>
    <property type="match status" value="1"/>
</dbReference>
<keyword evidence="4" id="KW-1003">Cell membrane</keyword>
<evidence type="ECO:0000313" key="10">
    <source>
        <dbReference type="EMBL" id="VDS04482.1"/>
    </source>
</evidence>
<gene>
    <name evidence="10" type="primary">acrB</name>
    <name evidence="10" type="ORF">DEVEQU_01619</name>
</gene>
<dbReference type="PANTHER" id="PTHR32063:SF10">
    <property type="entry name" value="EFFLUX PUMP MEMBRANE TRANSPORTER"/>
    <property type="match status" value="1"/>
</dbReference>
<feature type="transmembrane region" description="Helical" evidence="9">
    <location>
        <begin position="478"/>
        <end position="497"/>
    </location>
</feature>
<reference evidence="10 11" key="1">
    <citation type="submission" date="2018-12" db="EMBL/GenBank/DDBJ databases">
        <authorList>
            <person name="Criscuolo A."/>
        </authorList>
    </citation>
    <scope>NUCLEOTIDE SEQUENCE [LARGE SCALE GENOMIC DNA]</scope>
    <source>
        <strain evidence="10">ACIP1116281</strain>
    </source>
</reference>
<feature type="transmembrane region" description="Helical" evidence="9">
    <location>
        <begin position="438"/>
        <end position="458"/>
    </location>
</feature>
<feature type="transmembrane region" description="Helical" evidence="9">
    <location>
        <begin position="865"/>
        <end position="884"/>
    </location>
</feature>
<proteinExistence type="inferred from homology"/>
<dbReference type="AlphaFoldDB" id="A0A447IAD8"/>
<comment type="similarity">
    <text evidence="2 9">Belongs to the resistance-nodulation-cell division (RND) (TC 2.A.6) family.</text>
</comment>
<sequence>MPQFFIDRPVFAWVVAAFIVLFGVIAIPQLPVARFPSIAPPSVSVSASYPGAPAQTVNEGVVIPIERELTGVKNLLYFSSSADSTGSASINLTFAPGTDPELAMVDVQNRLKAVEPRLPALVRQGGLSVESATSGFLAIVTLTSEGKRFSALDLEDYLAKYIVPELKRIKGVGRLQSFGTEKAMRIWVDPLKLEMLGLSFSDVTAAIQGQNLQIAPGQLGAGPTVPGQAITVPLSVRSDLTTAEDFGKLVIKGERNGATVLLSDVARVEIGAQTTGFAMQQNGNQATGAAIQLSPGANAVATADAVKARLAELKLSMPEGMSYALPFDTSPFIKVSIEKVIYTLLEAMALVFAVMFVFLQNVRYTIIPAIVAPVALLGTFAVMLLAGYSINVLTMFGMVLAIGIIVDDAIVVVENVERIMASEGLSPRDATRKAMKEITGAVIGITAVLVAVFIPMGLASGSVGAIYRQFTLSMSVSILFSAFLALTLTPALCATLLKPVDHHRKKWLPFALFDKGVERVIHGYGKTIAGLLRRGGRMMALYGVLVVALAVWFPQIPSAFMPDEDQGNYTVSITLPAGATQERTAKVTDLFNSEVLKREATQDNLLINGFSFMGTGSNAAMAFVTLKDWKERAHLPASGEVAAMTTTMADIPEGSVMVALPAPVEELGGGSGFSFVLQDRGGKGLEALLAAQEKLLAAAAQSPRLASLYQNSLPNGPNVELEIDRNKAQALGVAFQSISDTLSTAITSSYVGDFSNGGKLQQVIVQADARYRMNVDDVLKLFVRNDKGGMVALSEVVTAKWNSAPAQISRHNGYLATSLQGEGKSGVSNGQAMAQVEQLVTALPEGFGIEWTGESLQERQSGAQMPMLIAISMLVVFLVLAALYESWTVPLSVMLMVPLGVIGSVAAVQIGGQSNDVFFKVGLITVIGLSAKNAILIVEFAKAKLHEGWTLRDAIVEAGRLRIRPIVMTSLAFALGVMPLVHAHGASAETQKALGTGVLGGVVAATIFALLFVPVFYFVVMSIFGRKPGRAVAAARDAERPDHA</sequence>
<dbReference type="InterPro" id="IPR027463">
    <property type="entry name" value="AcrB_DN_DC_subdom"/>
</dbReference>
<feature type="transmembrane region" description="Helical" evidence="9">
    <location>
        <begin position="961"/>
        <end position="981"/>
    </location>
</feature>
<evidence type="ECO:0000256" key="4">
    <source>
        <dbReference type="ARBA" id="ARBA00022475"/>
    </source>
</evidence>